<proteinExistence type="inferred from homology"/>
<dbReference type="Pfam" id="PF10033">
    <property type="entry name" value="ATG13"/>
    <property type="match status" value="1"/>
</dbReference>
<evidence type="ECO:0000256" key="7">
    <source>
        <dbReference type="RuleBase" id="RU361214"/>
    </source>
</evidence>
<reference evidence="11" key="1">
    <citation type="submission" date="2025-08" db="UniProtKB">
        <authorList>
            <consortium name="RefSeq"/>
        </authorList>
    </citation>
    <scope>IDENTIFICATION</scope>
    <source>
        <tissue evidence="11">Gonads</tissue>
    </source>
</reference>
<dbReference type="PANTHER" id="PTHR13430:SF4">
    <property type="entry name" value="AUTOPHAGY-RELATED PROTEIN 13"/>
    <property type="match status" value="1"/>
</dbReference>
<evidence type="ECO:0000256" key="6">
    <source>
        <dbReference type="ARBA" id="ARBA00023006"/>
    </source>
</evidence>
<feature type="region of interest" description="Disordered" evidence="8">
    <location>
        <begin position="215"/>
        <end position="285"/>
    </location>
</feature>
<accession>A0A1S3HZQ2</accession>
<dbReference type="GO" id="GO:0042127">
    <property type="term" value="P:regulation of cell population proliferation"/>
    <property type="evidence" value="ECO:0007669"/>
    <property type="project" value="UniProtKB-ARBA"/>
</dbReference>
<dbReference type="OrthoDB" id="70161at2759"/>
<feature type="domain" description="Autophagy-related protein 13 N-terminal" evidence="9">
    <location>
        <begin position="88"/>
        <end position="162"/>
    </location>
</feature>
<organism evidence="10 11">
    <name type="scientific">Lingula anatina</name>
    <name type="common">Brachiopod</name>
    <name type="synonym">Lingula unguis</name>
    <dbReference type="NCBI Taxonomy" id="7574"/>
    <lineage>
        <taxon>Eukaryota</taxon>
        <taxon>Metazoa</taxon>
        <taxon>Spiralia</taxon>
        <taxon>Lophotrochozoa</taxon>
        <taxon>Brachiopoda</taxon>
        <taxon>Linguliformea</taxon>
        <taxon>Lingulata</taxon>
        <taxon>Lingulida</taxon>
        <taxon>Linguloidea</taxon>
        <taxon>Lingulidae</taxon>
        <taxon>Lingula</taxon>
    </lineage>
</organism>
<dbReference type="Gene3D" id="3.30.900.10">
    <property type="entry name" value="HORMA domain"/>
    <property type="match status" value="1"/>
</dbReference>
<dbReference type="GO" id="GO:0000407">
    <property type="term" value="C:phagophore assembly site"/>
    <property type="evidence" value="ECO:0007669"/>
    <property type="project" value="UniProtKB-SubCell"/>
</dbReference>
<dbReference type="FunCoup" id="A0A1S3HZQ2">
    <property type="interactions" value="236"/>
</dbReference>
<dbReference type="GO" id="GO:0034727">
    <property type="term" value="P:piecemeal microautophagy of the nucleus"/>
    <property type="evidence" value="ECO:0007669"/>
    <property type="project" value="TreeGrafter"/>
</dbReference>
<evidence type="ECO:0000256" key="5">
    <source>
        <dbReference type="ARBA" id="ARBA00022490"/>
    </source>
</evidence>
<protein>
    <recommendedName>
        <fullName evidence="4 7">Autophagy-related protein 13</fullName>
    </recommendedName>
</protein>
<evidence type="ECO:0000313" key="11">
    <source>
        <dbReference type="RefSeq" id="XP_013390569.1"/>
    </source>
</evidence>
<dbReference type="STRING" id="7574.A0A1S3HZQ2"/>
<dbReference type="GeneID" id="106158979"/>
<keyword evidence="5" id="KW-0963">Cytoplasm</keyword>
<comment type="subcellular location">
    <subcellularLocation>
        <location evidence="2">Cytoplasm</location>
        <location evidence="2">Cytosol</location>
    </subcellularLocation>
    <subcellularLocation>
        <location evidence="1">Preautophagosomal structure</location>
    </subcellularLocation>
</comment>
<feature type="region of interest" description="Disordered" evidence="8">
    <location>
        <begin position="345"/>
        <end position="386"/>
    </location>
</feature>
<keyword evidence="10" id="KW-1185">Reference proteome</keyword>
<dbReference type="InterPro" id="IPR018731">
    <property type="entry name" value="Atg13_N"/>
</dbReference>
<comment type="similarity">
    <text evidence="3 7">Belongs to the ATG13 family. Metazoan subfamily.</text>
</comment>
<dbReference type="InterPro" id="IPR036570">
    <property type="entry name" value="HORMA_dom_sf"/>
</dbReference>
<feature type="compositionally biased region" description="Polar residues" evidence="8">
    <location>
        <begin position="367"/>
        <end position="386"/>
    </location>
</feature>
<dbReference type="Proteomes" id="UP000085678">
    <property type="component" value="Unplaced"/>
</dbReference>
<sequence length="467" mass="51390">MATQTKLSAQERKDLDRFTKFFVYKAVQIIVQSRLGEKVRTSSKPASTGADWFNLAIRDIQEVQNETKKVVSGQQLTVGSHICVEVSLKTAEGDSMILETWHIGMTEQTDPNVKVSYSVYNRMGILLKSLFCVTRVTPAYRLSRRQGPDNYVICYRVYQGEPQVYALGDGYQKMKVGSVGTPTGTIALGGAYRVKMLISPHSSCKDLATELKDDHFKSDTSPKRVATPKPCYQGYKSHRSSTEDIAPSTSDSQELCATTFSTSPADPLYSPSAQQDLNSPPRSHPIKIQKKLSFENKNEVFKPQSAPEKIISLTQDHKLGAFAPSKPPEQKSVDDLPFVTLLLHNEGDSTDNDNTASSTSNKDNSDMTDNVMGSTGSGTSNKSISSGASCSEDFVLVELKTPFAAADSNTDLGKFVRDCQAPPLLSMFEEQPTVEETLDQITQQLAMFESTMPEFDDFVNSLQTTEA</sequence>
<dbReference type="OMA" id="ETWYISL"/>
<evidence type="ECO:0000259" key="9">
    <source>
        <dbReference type="Pfam" id="PF10033"/>
    </source>
</evidence>
<feature type="compositionally biased region" description="Polar residues" evidence="8">
    <location>
        <begin position="271"/>
        <end position="281"/>
    </location>
</feature>
<dbReference type="FunFam" id="3.30.900.10:FF:000001">
    <property type="entry name" value="Autophagy-related protein 13"/>
    <property type="match status" value="1"/>
</dbReference>
<dbReference type="GO" id="GO:0000423">
    <property type="term" value="P:mitophagy"/>
    <property type="evidence" value="ECO:0007669"/>
    <property type="project" value="TreeGrafter"/>
</dbReference>
<evidence type="ECO:0000256" key="8">
    <source>
        <dbReference type="SAM" id="MobiDB-lite"/>
    </source>
</evidence>
<evidence type="ECO:0000313" key="10">
    <source>
        <dbReference type="Proteomes" id="UP000085678"/>
    </source>
</evidence>
<dbReference type="InParanoid" id="A0A1S3HZQ2"/>
<dbReference type="PANTHER" id="PTHR13430">
    <property type="match status" value="1"/>
</dbReference>
<evidence type="ECO:0000256" key="4">
    <source>
        <dbReference type="ARBA" id="ARBA00013801"/>
    </source>
</evidence>
<evidence type="ECO:0000256" key="1">
    <source>
        <dbReference type="ARBA" id="ARBA00004329"/>
    </source>
</evidence>
<evidence type="ECO:0000256" key="2">
    <source>
        <dbReference type="ARBA" id="ARBA00004514"/>
    </source>
</evidence>
<dbReference type="KEGG" id="lak:106158979"/>
<dbReference type="GO" id="GO:0005829">
    <property type="term" value="C:cytosol"/>
    <property type="evidence" value="ECO:0007669"/>
    <property type="project" value="UniProtKB-SubCell"/>
</dbReference>
<dbReference type="InterPro" id="IPR040182">
    <property type="entry name" value="ATG13"/>
</dbReference>
<dbReference type="GO" id="GO:1990316">
    <property type="term" value="C:Atg1/ULK1 kinase complex"/>
    <property type="evidence" value="ECO:0007669"/>
    <property type="project" value="InterPro"/>
</dbReference>
<keyword evidence="6 7" id="KW-0072">Autophagy</keyword>
<name>A0A1S3HZQ2_LINAN</name>
<gene>
    <name evidence="11" type="primary">LOC106158979</name>
</gene>
<feature type="compositionally biased region" description="Polar residues" evidence="8">
    <location>
        <begin position="247"/>
        <end position="264"/>
    </location>
</feature>
<dbReference type="RefSeq" id="XP_013390569.1">
    <property type="nucleotide sequence ID" value="XM_013535115.2"/>
</dbReference>
<feature type="compositionally biased region" description="Low complexity" evidence="8">
    <location>
        <begin position="352"/>
        <end position="362"/>
    </location>
</feature>
<dbReference type="AlphaFoldDB" id="A0A1S3HZQ2"/>
<evidence type="ECO:0000256" key="3">
    <source>
        <dbReference type="ARBA" id="ARBA00007341"/>
    </source>
</evidence>
<dbReference type="GO" id="GO:0034497">
    <property type="term" value="P:protein localization to phagophore assembly site"/>
    <property type="evidence" value="ECO:0007669"/>
    <property type="project" value="TreeGrafter"/>
</dbReference>